<feature type="domain" description="E2F/DP family winged-helix DNA-binding" evidence="8">
    <location>
        <begin position="167"/>
        <end position="232"/>
    </location>
</feature>
<dbReference type="GO" id="GO:0046983">
    <property type="term" value="F:protein dimerization activity"/>
    <property type="evidence" value="ECO:0007669"/>
    <property type="project" value="InterPro"/>
</dbReference>
<dbReference type="Pfam" id="PF16421">
    <property type="entry name" value="E2F_CC-MB"/>
    <property type="match status" value="1"/>
</dbReference>
<evidence type="ECO:0000259" key="8">
    <source>
        <dbReference type="SMART" id="SM01372"/>
    </source>
</evidence>
<evidence type="ECO:0000256" key="1">
    <source>
        <dbReference type="ARBA" id="ARBA00010940"/>
    </source>
</evidence>
<dbReference type="PANTHER" id="PTHR12081:SF51">
    <property type="entry name" value="TRANSCRIPTION FACTOR E2FC"/>
    <property type="match status" value="1"/>
</dbReference>
<comment type="similarity">
    <text evidence="1 6">Belongs to the E2F/DP family.</text>
</comment>
<dbReference type="Pfam" id="PF02319">
    <property type="entry name" value="WHD_E2F_TDP"/>
    <property type="match status" value="1"/>
</dbReference>
<keyword evidence="6" id="KW-0539">Nucleus</keyword>
<dbReference type="GO" id="GO:0090575">
    <property type="term" value="C:RNA polymerase II transcription regulator complex"/>
    <property type="evidence" value="ECO:0007669"/>
    <property type="project" value="TreeGrafter"/>
</dbReference>
<dbReference type="CDD" id="cd14660">
    <property type="entry name" value="E2F_DD"/>
    <property type="match status" value="1"/>
</dbReference>
<keyword evidence="5" id="KW-0131">Cell cycle</keyword>
<dbReference type="SUPFAM" id="SSF144074">
    <property type="entry name" value="E2F-DP heterodimerization region"/>
    <property type="match status" value="1"/>
</dbReference>
<comment type="subcellular location">
    <subcellularLocation>
        <location evidence="6">Nucleus</location>
    </subcellularLocation>
</comment>
<protein>
    <recommendedName>
        <fullName evidence="8">E2F/DP family winged-helix DNA-binding domain-containing protein</fullName>
    </recommendedName>
</protein>
<accession>A0A9Q0HFQ3</accession>
<keyword evidence="3 6" id="KW-0238">DNA-binding</keyword>
<dbReference type="PANTHER" id="PTHR12081">
    <property type="entry name" value="TRANSCRIPTION FACTOR E2F"/>
    <property type="match status" value="1"/>
</dbReference>
<reference evidence="9" key="1">
    <citation type="journal article" date="2023" name="Plant J.">
        <title>The genome of the king protea, Protea cynaroides.</title>
        <authorList>
            <person name="Chang J."/>
            <person name="Duong T.A."/>
            <person name="Schoeman C."/>
            <person name="Ma X."/>
            <person name="Roodt D."/>
            <person name="Barker N."/>
            <person name="Li Z."/>
            <person name="Van de Peer Y."/>
            <person name="Mizrachi E."/>
        </authorList>
    </citation>
    <scope>NUCLEOTIDE SEQUENCE</scope>
    <source>
        <tissue evidence="9">Young leaves</tissue>
    </source>
</reference>
<sequence>MSGFGEDSGRSSLQTQFKFQFNSQSQSQIQSSSPETVGSVKRHFPFSYPRPSSFAFNSEPQSIDQNLSPDPRLNLQMGGSSGGAEGGSMISKIPLFSTDLKEDNLEGQIGEGAICQGHSEAINGVPNTGGKRCSKSKVSKHRKSVSQYMGSNSDTPSNMLAPAGTCRYDNSLGLLTKKFIRLIQEAKDGTLDLNNTSDVLEVQKRRIYDITNVLEGTGLIEKTSKNNIRWKGLEISRPNEFDGQVTKLKAEVESLYDQECRLNDSIRKKQESLRALDEDENSRKLLFLTEDDIMSLPCFQNHTLIAIKAPQASSLEVPDPDEDDDYQHRQFRIIVRSTTGPIDLYLLSKHQGRCDDINGKRVMSIASSMGSSNLNSEDALLQKFQNERLSEAGHCQDNTKNTKIFNSSARENLSGIRKIIPADFSVNDDYWFQSDLELSITDLWANEDWAQVCEPQDKITMHQSTGLIKHHVPVGGICKQREIELCQYIEKT</sequence>
<comment type="caution">
    <text evidence="9">The sequence shown here is derived from an EMBL/GenBank/DDBJ whole genome shotgun (WGS) entry which is preliminary data.</text>
</comment>
<keyword evidence="10" id="KW-1185">Reference proteome</keyword>
<dbReference type="InterPro" id="IPR032198">
    <property type="entry name" value="E2F_CC-MB"/>
</dbReference>
<evidence type="ECO:0000256" key="5">
    <source>
        <dbReference type="ARBA" id="ARBA00023306"/>
    </source>
</evidence>
<evidence type="ECO:0000256" key="3">
    <source>
        <dbReference type="ARBA" id="ARBA00023125"/>
    </source>
</evidence>
<organism evidence="9 10">
    <name type="scientific">Protea cynaroides</name>
    <dbReference type="NCBI Taxonomy" id="273540"/>
    <lineage>
        <taxon>Eukaryota</taxon>
        <taxon>Viridiplantae</taxon>
        <taxon>Streptophyta</taxon>
        <taxon>Embryophyta</taxon>
        <taxon>Tracheophyta</taxon>
        <taxon>Spermatophyta</taxon>
        <taxon>Magnoliopsida</taxon>
        <taxon>Proteales</taxon>
        <taxon>Proteaceae</taxon>
        <taxon>Protea</taxon>
    </lineage>
</organism>
<dbReference type="Proteomes" id="UP001141806">
    <property type="component" value="Unassembled WGS sequence"/>
</dbReference>
<dbReference type="FunFam" id="1.10.10.10:FF:000008">
    <property type="entry name" value="E2F transcription factor 1"/>
    <property type="match status" value="1"/>
</dbReference>
<dbReference type="InterPro" id="IPR036388">
    <property type="entry name" value="WH-like_DNA-bd_sf"/>
</dbReference>
<keyword evidence="2 6" id="KW-0805">Transcription regulation</keyword>
<proteinExistence type="inferred from homology"/>
<dbReference type="InterPro" id="IPR003316">
    <property type="entry name" value="E2F_WHTH_DNA-bd_dom"/>
</dbReference>
<name>A0A9Q0HFQ3_9MAGN</name>
<evidence type="ECO:0000256" key="6">
    <source>
        <dbReference type="RuleBase" id="RU003796"/>
    </source>
</evidence>
<dbReference type="SMART" id="SM01372">
    <property type="entry name" value="E2F_TDP"/>
    <property type="match status" value="1"/>
</dbReference>
<feature type="region of interest" description="Disordered" evidence="7">
    <location>
        <begin position="1"/>
        <end position="44"/>
    </location>
</feature>
<evidence type="ECO:0000256" key="7">
    <source>
        <dbReference type="SAM" id="MobiDB-lite"/>
    </source>
</evidence>
<dbReference type="SUPFAM" id="SSF46785">
    <property type="entry name" value="Winged helix' DNA-binding domain"/>
    <property type="match status" value="1"/>
</dbReference>
<dbReference type="InterPro" id="IPR037241">
    <property type="entry name" value="E2F-DP_heterodim"/>
</dbReference>
<keyword evidence="4 6" id="KW-0804">Transcription</keyword>
<dbReference type="AlphaFoldDB" id="A0A9Q0HFQ3"/>
<evidence type="ECO:0000256" key="2">
    <source>
        <dbReference type="ARBA" id="ARBA00023015"/>
    </source>
</evidence>
<dbReference type="GO" id="GO:0000981">
    <property type="term" value="F:DNA-binding transcription factor activity, RNA polymerase II-specific"/>
    <property type="evidence" value="ECO:0007669"/>
    <property type="project" value="TreeGrafter"/>
</dbReference>
<evidence type="ECO:0000313" key="10">
    <source>
        <dbReference type="Proteomes" id="UP001141806"/>
    </source>
</evidence>
<feature type="compositionally biased region" description="Low complexity" evidence="7">
    <location>
        <begin position="14"/>
        <end position="33"/>
    </location>
</feature>
<dbReference type="EMBL" id="JAMYWD010000008">
    <property type="protein sequence ID" value="KAJ4964421.1"/>
    <property type="molecule type" value="Genomic_DNA"/>
</dbReference>
<gene>
    <name evidence="9" type="ORF">NE237_024360</name>
</gene>
<evidence type="ECO:0000313" key="9">
    <source>
        <dbReference type="EMBL" id="KAJ4964421.1"/>
    </source>
</evidence>
<dbReference type="InterPro" id="IPR036390">
    <property type="entry name" value="WH_DNA-bd_sf"/>
</dbReference>
<evidence type="ECO:0000256" key="4">
    <source>
        <dbReference type="ARBA" id="ARBA00023163"/>
    </source>
</evidence>
<dbReference type="Gene3D" id="1.10.10.10">
    <property type="entry name" value="Winged helix-like DNA-binding domain superfamily/Winged helix DNA-binding domain"/>
    <property type="match status" value="1"/>
</dbReference>
<dbReference type="Gene3D" id="6.10.250.540">
    <property type="match status" value="1"/>
</dbReference>
<dbReference type="InterPro" id="IPR015633">
    <property type="entry name" value="E2F"/>
</dbReference>
<dbReference type="GO" id="GO:0000978">
    <property type="term" value="F:RNA polymerase II cis-regulatory region sequence-specific DNA binding"/>
    <property type="evidence" value="ECO:0007669"/>
    <property type="project" value="InterPro"/>
</dbReference>
<dbReference type="OrthoDB" id="1743261at2759"/>